<dbReference type="EnsemblMetazoa" id="HelroT142616">
    <property type="protein sequence ID" value="HelroP142616"/>
    <property type="gene ID" value="HelroG142616"/>
</dbReference>
<sequence>PTSTEYNDTTLHPVIYFIHGESYDAGSGNAYDATVLAAVGNVVVITINYRLGILGFLTLENSAARGNNGILDLLAGLDWVNKNIRNFGGDPNNVCLFGHRYGAALVNLLIMSPVLKSRNLFRNAIMQSGSALASWGLSHYPIFYAHQLLNRFNC</sequence>
<dbReference type="InterPro" id="IPR029058">
    <property type="entry name" value="AB_hydrolase_fold"/>
</dbReference>
<accession>T1EJ63</accession>
<comment type="similarity">
    <text evidence="1">Belongs to the type-B carboxylesterase/lipase family.</text>
</comment>
<dbReference type="InParanoid" id="T1EJ63"/>
<organism evidence="4 5">
    <name type="scientific">Helobdella robusta</name>
    <name type="common">Californian leech</name>
    <dbReference type="NCBI Taxonomy" id="6412"/>
    <lineage>
        <taxon>Eukaryota</taxon>
        <taxon>Metazoa</taxon>
        <taxon>Spiralia</taxon>
        <taxon>Lophotrochozoa</taxon>
        <taxon>Annelida</taxon>
        <taxon>Clitellata</taxon>
        <taxon>Hirudinea</taxon>
        <taxon>Rhynchobdellida</taxon>
        <taxon>Glossiphoniidae</taxon>
        <taxon>Helobdella</taxon>
    </lineage>
</organism>
<keyword evidence="5" id="KW-1185">Reference proteome</keyword>
<dbReference type="eggNOG" id="KOG1516">
    <property type="taxonomic scope" value="Eukaryota"/>
</dbReference>
<gene>
    <name evidence="4" type="primary">20196613</name>
    <name evidence="3" type="ORF">HELRODRAFT_142616</name>
</gene>
<dbReference type="AlphaFoldDB" id="T1EJ63"/>
<dbReference type="KEGG" id="hro:HELRODRAFT_142616"/>
<evidence type="ECO:0000313" key="4">
    <source>
        <dbReference type="EnsemblMetazoa" id="HelroP142616"/>
    </source>
</evidence>
<dbReference type="GeneID" id="20196613"/>
<protein>
    <recommendedName>
        <fullName evidence="2">Carboxylesterase type B domain-containing protein</fullName>
    </recommendedName>
</protein>
<dbReference type="InterPro" id="IPR002018">
    <property type="entry name" value="CarbesteraseB"/>
</dbReference>
<dbReference type="HOGENOM" id="CLU_006586_12_1_1"/>
<proteinExistence type="inferred from homology"/>
<feature type="domain" description="Carboxylesterase type B" evidence="2">
    <location>
        <begin position="7"/>
        <end position="154"/>
    </location>
</feature>
<reference evidence="5" key="1">
    <citation type="submission" date="2012-12" db="EMBL/GenBank/DDBJ databases">
        <authorList>
            <person name="Hellsten U."/>
            <person name="Grimwood J."/>
            <person name="Chapman J.A."/>
            <person name="Shapiro H."/>
            <person name="Aerts A."/>
            <person name="Otillar R.P."/>
            <person name="Terry A.Y."/>
            <person name="Boore J.L."/>
            <person name="Simakov O."/>
            <person name="Marletaz F."/>
            <person name="Cho S.-J."/>
            <person name="Edsinger-Gonzales E."/>
            <person name="Havlak P."/>
            <person name="Kuo D.-H."/>
            <person name="Larsson T."/>
            <person name="Lv J."/>
            <person name="Arendt D."/>
            <person name="Savage R."/>
            <person name="Osoegawa K."/>
            <person name="de Jong P."/>
            <person name="Lindberg D.R."/>
            <person name="Seaver E.C."/>
            <person name="Weisblat D.A."/>
            <person name="Putnam N.H."/>
            <person name="Grigoriev I.V."/>
            <person name="Rokhsar D.S."/>
        </authorList>
    </citation>
    <scope>NUCLEOTIDE SEQUENCE</scope>
</reference>
<dbReference type="CTD" id="20196613"/>
<dbReference type="OMA" id="RNDSELM"/>
<dbReference type="SUPFAM" id="SSF53474">
    <property type="entry name" value="alpha/beta-Hydrolases"/>
    <property type="match status" value="1"/>
</dbReference>
<name>T1EJ63_HELRO</name>
<dbReference type="EMBL" id="KB096275">
    <property type="protein sequence ID" value="ESO06922.1"/>
    <property type="molecule type" value="Genomic_DNA"/>
</dbReference>
<dbReference type="Gene3D" id="3.40.50.1820">
    <property type="entry name" value="alpha/beta hydrolase"/>
    <property type="match status" value="1"/>
</dbReference>
<evidence type="ECO:0000259" key="2">
    <source>
        <dbReference type="Pfam" id="PF00135"/>
    </source>
</evidence>
<dbReference type="OrthoDB" id="408631at2759"/>
<dbReference type="PANTHER" id="PTHR43903">
    <property type="entry name" value="NEUROLIGIN"/>
    <property type="match status" value="1"/>
</dbReference>
<dbReference type="InterPro" id="IPR051093">
    <property type="entry name" value="Neuroligin/BSAL"/>
</dbReference>
<reference evidence="3 5" key="2">
    <citation type="journal article" date="2013" name="Nature">
        <title>Insights into bilaterian evolution from three spiralian genomes.</title>
        <authorList>
            <person name="Simakov O."/>
            <person name="Marletaz F."/>
            <person name="Cho S.J."/>
            <person name="Edsinger-Gonzales E."/>
            <person name="Havlak P."/>
            <person name="Hellsten U."/>
            <person name="Kuo D.H."/>
            <person name="Larsson T."/>
            <person name="Lv J."/>
            <person name="Arendt D."/>
            <person name="Savage R."/>
            <person name="Osoegawa K."/>
            <person name="de Jong P."/>
            <person name="Grimwood J."/>
            <person name="Chapman J.A."/>
            <person name="Shapiro H."/>
            <person name="Aerts A."/>
            <person name="Otillar R.P."/>
            <person name="Terry A.Y."/>
            <person name="Boore J.L."/>
            <person name="Grigoriev I.V."/>
            <person name="Lindberg D.R."/>
            <person name="Seaver E.C."/>
            <person name="Weisblat D.A."/>
            <person name="Putnam N.H."/>
            <person name="Rokhsar D.S."/>
        </authorList>
    </citation>
    <scope>NUCLEOTIDE SEQUENCE</scope>
</reference>
<dbReference type="EMBL" id="AMQM01003717">
    <property type="status" value="NOT_ANNOTATED_CDS"/>
    <property type="molecule type" value="Genomic_DNA"/>
</dbReference>
<evidence type="ECO:0000313" key="5">
    <source>
        <dbReference type="Proteomes" id="UP000015101"/>
    </source>
</evidence>
<reference evidence="4" key="3">
    <citation type="submission" date="2015-06" db="UniProtKB">
        <authorList>
            <consortium name="EnsemblMetazoa"/>
        </authorList>
    </citation>
    <scope>IDENTIFICATION</scope>
</reference>
<evidence type="ECO:0000256" key="1">
    <source>
        <dbReference type="ARBA" id="ARBA00005964"/>
    </source>
</evidence>
<dbReference type="RefSeq" id="XP_009015018.1">
    <property type="nucleotide sequence ID" value="XM_009016770.1"/>
</dbReference>
<evidence type="ECO:0000313" key="3">
    <source>
        <dbReference type="EMBL" id="ESO06922.1"/>
    </source>
</evidence>
<dbReference type="Pfam" id="PF00135">
    <property type="entry name" value="COesterase"/>
    <property type="match status" value="1"/>
</dbReference>
<dbReference type="STRING" id="6412.T1EJ63"/>
<dbReference type="Proteomes" id="UP000015101">
    <property type="component" value="Unassembled WGS sequence"/>
</dbReference>